<feature type="compositionally biased region" description="Gly residues" evidence="1">
    <location>
        <begin position="533"/>
        <end position="549"/>
    </location>
</feature>
<sequence length="627" mass="67660">MAALYLHNAIFVPEPSEDSMHSHHRTASSGTLRTTTSDSHPTEPLLRNTASESSLTYRDLLSHQPSHPNMQGFPGAGDTRLDLFSDTLGVEERKGYTELAVRRRLRRLRLVKRLLELIIAIWTAYNIVRYFIAYTVYTSFRGQIAAVSLGTITSVSLAIFLTSEVLAVLKAYLMFHDVPLQFQFILRTVLHAISHFLLLVPTIVNIALVVAWRNLKRPDIAFLERCNMDIDVVWSVSSVKCSAWTWQTWLSFAIVRIMLTIALIVLHFYTAFAYQRTRRPGHLPRRPFILRHGHGRGQSATELLPNAPPPSAAPHSASFADNHTHQPSYTTLASSSRHARSSNSLRRQSSSQTRLNRAPRHSPNSSSSDLSSTELDVHNNPLKADSGMDGFLDRYSSVISQIHRETEEGMLYAQPDTPRLPPGAAPPRPPENYIHTMAAYDEYGRPRPPEGHVRVMGALVKRMPTIESIGSGEAASVLSARGGMRTPSPHNSGSRPPTRANTFSTMGSEPPSRANSLSVAVERVASGSPGSSSGSGGGGGAGGGGGVLGGVSEVLEVLEEGGGSGDGDGGVSELGEVATPRLGSAGTAGTADTGRDTNRTNSYSYYTARSGSTVTSASARSSPEDAS</sequence>
<dbReference type="GeneID" id="59381222"/>
<keyword evidence="2" id="KW-1133">Transmembrane helix</keyword>
<dbReference type="OrthoDB" id="3222669at2759"/>
<dbReference type="EMBL" id="JACETU010000009">
    <property type="protein sequence ID" value="KAF7420886.1"/>
    <property type="molecule type" value="Genomic_DNA"/>
</dbReference>
<evidence type="ECO:0000256" key="2">
    <source>
        <dbReference type="SAM" id="Phobius"/>
    </source>
</evidence>
<feature type="transmembrane region" description="Helical" evidence="2">
    <location>
        <begin position="114"/>
        <end position="132"/>
    </location>
</feature>
<evidence type="ECO:0000256" key="1">
    <source>
        <dbReference type="SAM" id="MobiDB-lite"/>
    </source>
</evidence>
<feature type="compositionally biased region" description="Low complexity" evidence="1">
    <location>
        <begin position="332"/>
        <end position="372"/>
    </location>
</feature>
<protein>
    <submittedName>
        <fullName evidence="3">Uncharacterized protein</fullName>
    </submittedName>
</protein>
<name>A0A8H6ZIL6_PLEOS</name>
<dbReference type="AlphaFoldDB" id="A0A8H6ZIL6"/>
<feature type="transmembrane region" description="Helical" evidence="2">
    <location>
        <begin position="249"/>
        <end position="269"/>
    </location>
</feature>
<feature type="transmembrane region" description="Helical" evidence="2">
    <location>
        <begin position="189"/>
        <end position="212"/>
    </location>
</feature>
<dbReference type="Proteomes" id="UP000623687">
    <property type="component" value="Unassembled WGS sequence"/>
</dbReference>
<comment type="caution">
    <text evidence="3">The sequence shown here is derived from an EMBL/GenBank/DDBJ whole genome shotgun (WGS) entry which is preliminary data.</text>
</comment>
<feature type="region of interest" description="Disordered" evidence="1">
    <location>
        <begin position="15"/>
        <end position="48"/>
    </location>
</feature>
<feature type="transmembrane region" description="Helical" evidence="2">
    <location>
        <begin position="144"/>
        <end position="169"/>
    </location>
</feature>
<feature type="compositionally biased region" description="Gly residues" evidence="1">
    <location>
        <begin position="560"/>
        <end position="572"/>
    </location>
</feature>
<proteinExistence type="predicted"/>
<reference evidence="3" key="1">
    <citation type="submission" date="2019-07" db="EMBL/GenBank/DDBJ databases">
        <authorList>
            <person name="Palmer J.M."/>
        </authorList>
    </citation>
    <scope>NUCLEOTIDE SEQUENCE</scope>
    <source>
        <strain evidence="3">PC9</strain>
    </source>
</reference>
<dbReference type="VEuPathDB" id="FungiDB:PC9H_011404"/>
<keyword evidence="4" id="KW-1185">Reference proteome</keyword>
<feature type="compositionally biased region" description="Polar residues" evidence="1">
    <location>
        <begin position="599"/>
        <end position="621"/>
    </location>
</feature>
<organism evidence="3 4">
    <name type="scientific">Pleurotus ostreatus</name>
    <name type="common">Oyster mushroom</name>
    <name type="synonym">White-rot fungus</name>
    <dbReference type="NCBI Taxonomy" id="5322"/>
    <lineage>
        <taxon>Eukaryota</taxon>
        <taxon>Fungi</taxon>
        <taxon>Dikarya</taxon>
        <taxon>Basidiomycota</taxon>
        <taxon>Agaricomycotina</taxon>
        <taxon>Agaricomycetes</taxon>
        <taxon>Agaricomycetidae</taxon>
        <taxon>Agaricales</taxon>
        <taxon>Pleurotineae</taxon>
        <taxon>Pleurotaceae</taxon>
        <taxon>Pleurotus</taxon>
    </lineage>
</organism>
<evidence type="ECO:0000313" key="4">
    <source>
        <dbReference type="Proteomes" id="UP000623687"/>
    </source>
</evidence>
<evidence type="ECO:0000313" key="3">
    <source>
        <dbReference type="EMBL" id="KAF7420886.1"/>
    </source>
</evidence>
<keyword evidence="2" id="KW-0812">Transmembrane</keyword>
<keyword evidence="2" id="KW-0472">Membrane</keyword>
<dbReference type="RefSeq" id="XP_036626744.1">
    <property type="nucleotide sequence ID" value="XM_036780889.1"/>
</dbReference>
<feature type="region of interest" description="Disordered" evidence="1">
    <location>
        <begin position="481"/>
        <end position="627"/>
    </location>
</feature>
<accession>A0A8H6ZIL6</accession>
<feature type="region of interest" description="Disordered" evidence="1">
    <location>
        <begin position="298"/>
        <end position="389"/>
    </location>
</feature>
<gene>
    <name evidence="3" type="ORF">PC9H_011404</name>
</gene>
<feature type="compositionally biased region" description="Polar residues" evidence="1">
    <location>
        <begin position="488"/>
        <end position="518"/>
    </location>
</feature>
<feature type="compositionally biased region" description="Polar residues" evidence="1">
    <location>
        <begin position="27"/>
        <end position="39"/>
    </location>
</feature>